<dbReference type="GO" id="GO:0102335">
    <property type="term" value="F:N,N'-diacetylbacillosaminyl-diphospho-undecaprenol alpha-1,3-N-acetylgalactosaminyltransferase activity"/>
    <property type="evidence" value="ECO:0007669"/>
    <property type="project" value="UniProtKB-EC"/>
</dbReference>
<gene>
    <name evidence="1" type="primary">pglA</name>
    <name evidence="1" type="ORF">Pla8534_33830</name>
</gene>
<dbReference type="EC" id="2.4.1.290" evidence="1"/>
<dbReference type="SUPFAM" id="SSF53756">
    <property type="entry name" value="UDP-Glycosyltransferase/glycogen phosphorylase"/>
    <property type="match status" value="1"/>
</dbReference>
<organism evidence="1 2">
    <name type="scientific">Lignipirellula cremea</name>
    <dbReference type="NCBI Taxonomy" id="2528010"/>
    <lineage>
        <taxon>Bacteria</taxon>
        <taxon>Pseudomonadati</taxon>
        <taxon>Planctomycetota</taxon>
        <taxon>Planctomycetia</taxon>
        <taxon>Pirellulales</taxon>
        <taxon>Pirellulaceae</taxon>
        <taxon>Lignipirellula</taxon>
    </lineage>
</organism>
<dbReference type="PANTHER" id="PTHR12526">
    <property type="entry name" value="GLYCOSYLTRANSFERASE"/>
    <property type="match status" value="1"/>
</dbReference>
<proteinExistence type="predicted"/>
<dbReference type="AlphaFoldDB" id="A0A518DUQ4"/>
<sequence>MIVDTFCSSPIGGAGNAANNLHQGLLSAGVTSRFWHAQRAKLTNLDHTYQPLEGPDSHETSWTEKAGLVARSVGLRVQRWQAKYQRPAGFDLFTDPYAKTPTPWKPEIVGEIVHLHWISRVIDYPSFFASLPDDLPIVWTLHDMNPLTGGCHYSAGCDQYRSGCGNCPQLHWRGQKDLSQRWFAEKQLALQGKNLHIVAPSQWLTDLAREAPMFAEAKSFQRIPNGFNLQTFRPHAKASARKILGLPKDKVIIGFGAEHLGEHRKGFAELLQALCCLSTEAPVECLVFGAGRIPPDEQLPPIHSLGYVNGANRLALVYSACDLFVLPSLEDNAPQTALEAMACGTPVVAFDAGGVPDYVIPEETGMLAGHGDATELAACMSILIDNRELRQQLGAGARKLIEQDFEQSVMTERYLELYRNISSPAELRRSA</sequence>
<accession>A0A518DUQ4</accession>
<name>A0A518DUQ4_9BACT</name>
<dbReference type="OrthoDB" id="9795068at2"/>
<evidence type="ECO:0000313" key="1">
    <source>
        <dbReference type="EMBL" id="QDU95567.1"/>
    </source>
</evidence>
<dbReference type="PANTHER" id="PTHR12526:SF635">
    <property type="entry name" value="GLYCOSYL TRANSFERASE GROUP 1"/>
    <property type="match status" value="1"/>
</dbReference>
<dbReference type="EMBL" id="CP036433">
    <property type="protein sequence ID" value="QDU95567.1"/>
    <property type="molecule type" value="Genomic_DNA"/>
</dbReference>
<reference evidence="1 2" key="1">
    <citation type="submission" date="2019-02" db="EMBL/GenBank/DDBJ databases">
        <title>Deep-cultivation of Planctomycetes and their phenomic and genomic characterization uncovers novel biology.</title>
        <authorList>
            <person name="Wiegand S."/>
            <person name="Jogler M."/>
            <person name="Boedeker C."/>
            <person name="Pinto D."/>
            <person name="Vollmers J."/>
            <person name="Rivas-Marin E."/>
            <person name="Kohn T."/>
            <person name="Peeters S.H."/>
            <person name="Heuer A."/>
            <person name="Rast P."/>
            <person name="Oberbeckmann S."/>
            <person name="Bunk B."/>
            <person name="Jeske O."/>
            <person name="Meyerdierks A."/>
            <person name="Storesund J.E."/>
            <person name="Kallscheuer N."/>
            <person name="Luecker S."/>
            <person name="Lage O.M."/>
            <person name="Pohl T."/>
            <person name="Merkel B.J."/>
            <person name="Hornburger P."/>
            <person name="Mueller R.-W."/>
            <person name="Bruemmer F."/>
            <person name="Labrenz M."/>
            <person name="Spormann A.M."/>
            <person name="Op den Camp H."/>
            <person name="Overmann J."/>
            <person name="Amann R."/>
            <person name="Jetten M.S.M."/>
            <person name="Mascher T."/>
            <person name="Medema M.H."/>
            <person name="Devos D.P."/>
            <person name="Kaster A.-K."/>
            <person name="Ovreas L."/>
            <person name="Rohde M."/>
            <person name="Galperin M.Y."/>
            <person name="Jogler C."/>
        </authorList>
    </citation>
    <scope>NUCLEOTIDE SEQUENCE [LARGE SCALE GENOMIC DNA]</scope>
    <source>
        <strain evidence="1 2">Pla85_3_4</strain>
    </source>
</reference>
<dbReference type="RefSeq" id="WP_145054288.1">
    <property type="nucleotide sequence ID" value="NZ_CP036433.1"/>
</dbReference>
<keyword evidence="1" id="KW-0808">Transferase</keyword>
<evidence type="ECO:0000313" key="2">
    <source>
        <dbReference type="Proteomes" id="UP000317648"/>
    </source>
</evidence>
<keyword evidence="1" id="KW-0328">Glycosyltransferase</keyword>
<dbReference type="Gene3D" id="3.40.50.2000">
    <property type="entry name" value="Glycogen Phosphorylase B"/>
    <property type="match status" value="2"/>
</dbReference>
<keyword evidence="2" id="KW-1185">Reference proteome</keyword>
<dbReference type="Pfam" id="PF13692">
    <property type="entry name" value="Glyco_trans_1_4"/>
    <property type="match status" value="1"/>
</dbReference>
<dbReference type="KEGG" id="lcre:Pla8534_33830"/>
<protein>
    <submittedName>
        <fullName evidence="1">N, N'-diacetylbacillosaminyl-diphospho-undecaprenol alpha-1,3-N-acetylgalactosaminyltransferase</fullName>
        <ecNumber evidence="1">2.4.1.290</ecNumber>
    </submittedName>
</protein>
<dbReference type="Proteomes" id="UP000317648">
    <property type="component" value="Chromosome"/>
</dbReference>